<name>A0ACC0IHF8_9ERIC</name>
<proteinExistence type="predicted"/>
<gene>
    <name evidence="1" type="ORF">LOK49_LG02G00248</name>
</gene>
<comment type="caution">
    <text evidence="1">The sequence shown here is derived from an EMBL/GenBank/DDBJ whole genome shotgun (WGS) entry which is preliminary data.</text>
</comment>
<keyword evidence="2" id="KW-1185">Reference proteome</keyword>
<sequence length="98" mass="10960">MIGKVGTILVREYQCELYGVGRIAREASVMAIGVDEQPNKECLKRIGIGRSRPLKSLFSSSCSEVRKASVPYRDSKLTRLCNLQSGHGHVCEYENQKE</sequence>
<evidence type="ECO:0000313" key="2">
    <source>
        <dbReference type="Proteomes" id="UP001060215"/>
    </source>
</evidence>
<dbReference type="Proteomes" id="UP001060215">
    <property type="component" value="Chromosome 3"/>
</dbReference>
<accession>A0ACC0IHF8</accession>
<organism evidence="1 2">
    <name type="scientific">Camellia lanceoleosa</name>
    <dbReference type="NCBI Taxonomy" id="1840588"/>
    <lineage>
        <taxon>Eukaryota</taxon>
        <taxon>Viridiplantae</taxon>
        <taxon>Streptophyta</taxon>
        <taxon>Embryophyta</taxon>
        <taxon>Tracheophyta</taxon>
        <taxon>Spermatophyta</taxon>
        <taxon>Magnoliopsida</taxon>
        <taxon>eudicotyledons</taxon>
        <taxon>Gunneridae</taxon>
        <taxon>Pentapetalae</taxon>
        <taxon>asterids</taxon>
        <taxon>Ericales</taxon>
        <taxon>Theaceae</taxon>
        <taxon>Camellia</taxon>
    </lineage>
</organism>
<dbReference type="EMBL" id="CM045760">
    <property type="protein sequence ID" value="KAI8024788.1"/>
    <property type="molecule type" value="Genomic_DNA"/>
</dbReference>
<evidence type="ECO:0000313" key="1">
    <source>
        <dbReference type="EMBL" id="KAI8024788.1"/>
    </source>
</evidence>
<protein>
    <submittedName>
        <fullName evidence="1">Uncharacterized protein</fullName>
    </submittedName>
</protein>
<reference evidence="1 2" key="1">
    <citation type="journal article" date="2022" name="Plant J.">
        <title>Chromosome-level genome of Camellia lanceoleosa provides a valuable resource for understanding genome evolution and self-incompatibility.</title>
        <authorList>
            <person name="Gong W."/>
            <person name="Xiao S."/>
            <person name="Wang L."/>
            <person name="Liao Z."/>
            <person name="Chang Y."/>
            <person name="Mo W."/>
            <person name="Hu G."/>
            <person name="Li W."/>
            <person name="Zhao G."/>
            <person name="Zhu H."/>
            <person name="Hu X."/>
            <person name="Ji K."/>
            <person name="Xiang X."/>
            <person name="Song Q."/>
            <person name="Yuan D."/>
            <person name="Jin S."/>
            <person name="Zhang L."/>
        </authorList>
    </citation>
    <scope>NUCLEOTIDE SEQUENCE [LARGE SCALE GENOMIC DNA]</scope>
    <source>
        <strain evidence="1">SQ_2022a</strain>
    </source>
</reference>